<dbReference type="GO" id="GO:0008270">
    <property type="term" value="F:zinc ion binding"/>
    <property type="evidence" value="ECO:0007669"/>
    <property type="project" value="InterPro"/>
</dbReference>
<dbReference type="GO" id="GO:0004181">
    <property type="term" value="F:metallocarboxypeptidase activity"/>
    <property type="evidence" value="ECO:0007669"/>
    <property type="project" value="InterPro"/>
</dbReference>
<evidence type="ECO:0000256" key="2">
    <source>
        <dbReference type="PROSITE-ProRule" id="PRU01379"/>
    </source>
</evidence>
<dbReference type="CDD" id="cd06234">
    <property type="entry name" value="M14_PaCCP-like"/>
    <property type="match status" value="1"/>
</dbReference>
<dbReference type="InterPro" id="IPR000834">
    <property type="entry name" value="Peptidase_M14"/>
</dbReference>
<feature type="active site" description="Proton donor/acceptor" evidence="2">
    <location>
        <position position="338"/>
    </location>
</feature>
<dbReference type="Gene3D" id="2.60.40.3120">
    <property type="match status" value="1"/>
</dbReference>
<evidence type="ECO:0000313" key="5">
    <source>
        <dbReference type="Proteomes" id="UP000192917"/>
    </source>
</evidence>
<organism evidence="4 5">
    <name type="scientific">Tistlia consotensis USBA 355</name>
    <dbReference type="NCBI Taxonomy" id="560819"/>
    <lineage>
        <taxon>Bacteria</taxon>
        <taxon>Pseudomonadati</taxon>
        <taxon>Pseudomonadota</taxon>
        <taxon>Alphaproteobacteria</taxon>
        <taxon>Rhodospirillales</taxon>
        <taxon>Rhodovibrionaceae</taxon>
        <taxon>Tistlia</taxon>
    </lineage>
</organism>
<dbReference type="Proteomes" id="UP000192917">
    <property type="component" value="Unassembled WGS sequence"/>
</dbReference>
<accession>A0A1Y6BJP9</accession>
<protein>
    <submittedName>
        <fullName evidence="4">Murein tripeptide amidase MpaA</fullName>
    </submittedName>
</protein>
<dbReference type="PROSITE" id="PS52035">
    <property type="entry name" value="PEPTIDASE_M14"/>
    <property type="match status" value="1"/>
</dbReference>
<dbReference type="PANTHER" id="PTHR12756">
    <property type="entry name" value="CYTOSOLIC CARBOXYPEPTIDASE"/>
    <property type="match status" value="1"/>
</dbReference>
<dbReference type="Gene3D" id="3.40.630.10">
    <property type="entry name" value="Zn peptidases"/>
    <property type="match status" value="1"/>
</dbReference>
<dbReference type="AlphaFoldDB" id="A0A1Y6BJP9"/>
<name>A0A1Y6BJP9_9PROT</name>
<dbReference type="SUPFAM" id="SSF53187">
    <property type="entry name" value="Zn-dependent exopeptidases"/>
    <property type="match status" value="1"/>
</dbReference>
<feature type="domain" description="Peptidase M14" evidence="3">
    <location>
        <begin position="118"/>
        <end position="374"/>
    </location>
</feature>
<dbReference type="RefSeq" id="WP_085121743.1">
    <property type="nucleotide sequence ID" value="NZ_FWZX01000004.1"/>
</dbReference>
<dbReference type="InterPro" id="IPR040626">
    <property type="entry name" value="Pepdidase_M14_N"/>
</dbReference>
<keyword evidence="5" id="KW-1185">Reference proteome</keyword>
<dbReference type="PANTHER" id="PTHR12756:SF11">
    <property type="entry name" value="CYTOSOLIC CARBOXYPEPTIDASE 1"/>
    <property type="match status" value="1"/>
</dbReference>
<evidence type="ECO:0000313" key="4">
    <source>
        <dbReference type="EMBL" id="SMF07078.1"/>
    </source>
</evidence>
<dbReference type="SMART" id="SM00631">
    <property type="entry name" value="Zn_pept"/>
    <property type="match status" value="1"/>
</dbReference>
<evidence type="ECO:0000256" key="1">
    <source>
        <dbReference type="ARBA" id="ARBA00001947"/>
    </source>
</evidence>
<reference evidence="4 5" key="1">
    <citation type="submission" date="2017-04" db="EMBL/GenBank/DDBJ databases">
        <authorList>
            <person name="Afonso C.L."/>
            <person name="Miller P.J."/>
            <person name="Scott M.A."/>
            <person name="Spackman E."/>
            <person name="Goraichik I."/>
            <person name="Dimitrov K.M."/>
            <person name="Suarez D.L."/>
            <person name="Swayne D.E."/>
        </authorList>
    </citation>
    <scope>NUCLEOTIDE SEQUENCE [LARGE SCALE GENOMIC DNA]</scope>
    <source>
        <strain evidence="4 5">USBA 355</strain>
    </source>
</reference>
<dbReference type="STRING" id="560819.SAMN05428998_10432"/>
<dbReference type="EMBL" id="FWZX01000004">
    <property type="protein sequence ID" value="SMF07078.1"/>
    <property type="molecule type" value="Genomic_DNA"/>
</dbReference>
<evidence type="ECO:0000259" key="3">
    <source>
        <dbReference type="PROSITE" id="PS52035"/>
    </source>
</evidence>
<comment type="similarity">
    <text evidence="2">Belongs to the peptidase M14 family.</text>
</comment>
<gene>
    <name evidence="4" type="ORF">SAMN05428998_10432</name>
</gene>
<comment type="cofactor">
    <cofactor evidence="1">
        <name>Zn(2+)</name>
        <dbReference type="ChEBI" id="CHEBI:29105"/>
    </cofactor>
</comment>
<proteinExistence type="inferred from homology"/>
<dbReference type="GO" id="GO:0006508">
    <property type="term" value="P:proteolysis"/>
    <property type="evidence" value="ECO:0007669"/>
    <property type="project" value="InterPro"/>
</dbReference>
<sequence>MEIACDFDGGNIELVAVEDREGGRRARLRIRPDGKAAFHQWFFFKVMGEPGAGWSFEIENAGSSSYPRGWDGYDVVASTAGPAGPAEAWVRVPSRYAEGRLSWSFAAAGGEAWFAYFAPYSLARNRALVARAAESPLVRHEVLGQTLEGRPIDLLSAGGGAQPVWVIARQHPGETMASWCVEGLLDRLLDPEDAVARALLKQATLHVVPLMNPDGAAAGHIRTNAGGVDLNRAWCNATPEASPEVFFVRERMAATGVSIFLDIHGDEGLPYVFLVDADNVPSVTPGMVERRRTFAAVLERADPDFQTVHGYPPSPTANLDIGSKYVAETFQCLSMTLEQPFKDAANLPLPAVGWSPGRCRRLGAACLTAMLAAL</sequence>
<dbReference type="Pfam" id="PF18027">
    <property type="entry name" value="Pepdidase_M14_N"/>
    <property type="match status" value="1"/>
</dbReference>
<dbReference type="Pfam" id="PF00246">
    <property type="entry name" value="Peptidase_M14"/>
    <property type="match status" value="1"/>
</dbReference>
<dbReference type="InterPro" id="IPR050821">
    <property type="entry name" value="Cytosolic_carboxypeptidase"/>
</dbReference>